<organism evidence="1 2">
    <name type="scientific">Haemaphysalis longicornis</name>
    <name type="common">Bush tick</name>
    <dbReference type="NCBI Taxonomy" id="44386"/>
    <lineage>
        <taxon>Eukaryota</taxon>
        <taxon>Metazoa</taxon>
        <taxon>Ecdysozoa</taxon>
        <taxon>Arthropoda</taxon>
        <taxon>Chelicerata</taxon>
        <taxon>Arachnida</taxon>
        <taxon>Acari</taxon>
        <taxon>Parasitiformes</taxon>
        <taxon>Ixodida</taxon>
        <taxon>Ixodoidea</taxon>
        <taxon>Ixodidae</taxon>
        <taxon>Haemaphysalinae</taxon>
        <taxon>Haemaphysalis</taxon>
    </lineage>
</organism>
<comment type="caution">
    <text evidence="1">The sequence shown here is derived from an EMBL/GenBank/DDBJ whole genome shotgun (WGS) entry which is preliminary data.</text>
</comment>
<evidence type="ECO:0000313" key="1">
    <source>
        <dbReference type="EMBL" id="KAH9369850.1"/>
    </source>
</evidence>
<gene>
    <name evidence="1" type="ORF">HPB48_004024</name>
</gene>
<dbReference type="Proteomes" id="UP000821853">
    <property type="component" value="Chromosome 3"/>
</dbReference>
<dbReference type="AlphaFoldDB" id="A0A9J6G2W5"/>
<dbReference type="VEuPathDB" id="VectorBase:HLOH_063297"/>
<protein>
    <submittedName>
        <fullName evidence="1">Uncharacterized protein</fullName>
    </submittedName>
</protein>
<evidence type="ECO:0000313" key="2">
    <source>
        <dbReference type="Proteomes" id="UP000821853"/>
    </source>
</evidence>
<keyword evidence="2" id="KW-1185">Reference proteome</keyword>
<name>A0A9J6G2W5_HAELO</name>
<proteinExistence type="predicted"/>
<reference evidence="1 2" key="1">
    <citation type="journal article" date="2020" name="Cell">
        <title>Large-Scale Comparative Analyses of Tick Genomes Elucidate Their Genetic Diversity and Vector Capacities.</title>
        <authorList>
            <consortium name="Tick Genome and Microbiome Consortium (TIGMIC)"/>
            <person name="Jia N."/>
            <person name="Wang J."/>
            <person name="Shi W."/>
            <person name="Du L."/>
            <person name="Sun Y."/>
            <person name="Zhan W."/>
            <person name="Jiang J.F."/>
            <person name="Wang Q."/>
            <person name="Zhang B."/>
            <person name="Ji P."/>
            <person name="Bell-Sakyi L."/>
            <person name="Cui X.M."/>
            <person name="Yuan T.T."/>
            <person name="Jiang B.G."/>
            <person name="Yang W.F."/>
            <person name="Lam T.T."/>
            <person name="Chang Q.C."/>
            <person name="Ding S.J."/>
            <person name="Wang X.J."/>
            <person name="Zhu J.G."/>
            <person name="Ruan X.D."/>
            <person name="Zhao L."/>
            <person name="Wei J.T."/>
            <person name="Ye R.Z."/>
            <person name="Que T.C."/>
            <person name="Du C.H."/>
            <person name="Zhou Y.H."/>
            <person name="Cheng J.X."/>
            <person name="Dai P.F."/>
            <person name="Guo W.B."/>
            <person name="Han X.H."/>
            <person name="Huang E.J."/>
            <person name="Li L.F."/>
            <person name="Wei W."/>
            <person name="Gao Y.C."/>
            <person name="Liu J.Z."/>
            <person name="Shao H.Z."/>
            <person name="Wang X."/>
            <person name="Wang C.C."/>
            <person name="Yang T.C."/>
            <person name="Huo Q.B."/>
            <person name="Li W."/>
            <person name="Chen H.Y."/>
            <person name="Chen S.E."/>
            <person name="Zhou L.G."/>
            <person name="Ni X.B."/>
            <person name="Tian J.H."/>
            <person name="Sheng Y."/>
            <person name="Liu T."/>
            <person name="Pan Y.S."/>
            <person name="Xia L.Y."/>
            <person name="Li J."/>
            <person name="Zhao F."/>
            <person name="Cao W.C."/>
        </authorList>
    </citation>
    <scope>NUCLEOTIDE SEQUENCE [LARGE SCALE GENOMIC DNA]</scope>
    <source>
        <strain evidence="1">HaeL-2018</strain>
    </source>
</reference>
<accession>A0A9J6G2W5</accession>
<sequence>MRMVRKSDPQQYQDLLNLRSCNPKLKVLVTTGINNYNNRTDSKMFSKLINSTVGRRMYAVLGGSFGPSSINSGRKMFAGDICLSRTE</sequence>
<dbReference type="EMBL" id="JABSTR010000005">
    <property type="protein sequence ID" value="KAH9369850.1"/>
    <property type="molecule type" value="Genomic_DNA"/>
</dbReference>